<feature type="compositionally biased region" description="Polar residues" evidence="1">
    <location>
        <begin position="1"/>
        <end position="11"/>
    </location>
</feature>
<organism evidence="2 3">
    <name type="scientific">Synaphobranchus kaupii</name>
    <name type="common">Kaup's arrowtooth eel</name>
    <dbReference type="NCBI Taxonomy" id="118154"/>
    <lineage>
        <taxon>Eukaryota</taxon>
        <taxon>Metazoa</taxon>
        <taxon>Chordata</taxon>
        <taxon>Craniata</taxon>
        <taxon>Vertebrata</taxon>
        <taxon>Euteleostomi</taxon>
        <taxon>Actinopterygii</taxon>
        <taxon>Neopterygii</taxon>
        <taxon>Teleostei</taxon>
        <taxon>Anguilliformes</taxon>
        <taxon>Synaphobranchidae</taxon>
        <taxon>Synaphobranchus</taxon>
    </lineage>
</organism>
<keyword evidence="3" id="KW-1185">Reference proteome</keyword>
<dbReference type="EMBL" id="JAINUF010000006">
    <property type="protein sequence ID" value="KAJ8356002.1"/>
    <property type="molecule type" value="Genomic_DNA"/>
</dbReference>
<comment type="caution">
    <text evidence="2">The sequence shown here is derived from an EMBL/GenBank/DDBJ whole genome shotgun (WGS) entry which is preliminary data.</text>
</comment>
<evidence type="ECO:0000256" key="1">
    <source>
        <dbReference type="SAM" id="MobiDB-lite"/>
    </source>
</evidence>
<gene>
    <name evidence="2" type="ORF">SKAU_G00187960</name>
</gene>
<accession>A0A9Q1IUX1</accession>
<dbReference type="Proteomes" id="UP001152622">
    <property type="component" value="Chromosome 6"/>
</dbReference>
<evidence type="ECO:0000313" key="2">
    <source>
        <dbReference type="EMBL" id="KAJ8356002.1"/>
    </source>
</evidence>
<protein>
    <submittedName>
        <fullName evidence="2">Uncharacterized protein</fullName>
    </submittedName>
</protein>
<reference evidence="2" key="1">
    <citation type="journal article" date="2023" name="Science">
        <title>Genome structures resolve the early diversification of teleost fishes.</title>
        <authorList>
            <person name="Parey E."/>
            <person name="Louis A."/>
            <person name="Montfort J."/>
            <person name="Bouchez O."/>
            <person name="Roques C."/>
            <person name="Iampietro C."/>
            <person name="Lluch J."/>
            <person name="Castinel A."/>
            <person name="Donnadieu C."/>
            <person name="Desvignes T."/>
            <person name="Floi Bucao C."/>
            <person name="Jouanno E."/>
            <person name="Wen M."/>
            <person name="Mejri S."/>
            <person name="Dirks R."/>
            <person name="Jansen H."/>
            <person name="Henkel C."/>
            <person name="Chen W.J."/>
            <person name="Zahm M."/>
            <person name="Cabau C."/>
            <person name="Klopp C."/>
            <person name="Thompson A.W."/>
            <person name="Robinson-Rechavi M."/>
            <person name="Braasch I."/>
            <person name="Lecointre G."/>
            <person name="Bobe J."/>
            <person name="Postlethwait J.H."/>
            <person name="Berthelot C."/>
            <person name="Roest Crollius H."/>
            <person name="Guiguen Y."/>
        </authorList>
    </citation>
    <scope>NUCLEOTIDE SEQUENCE</scope>
    <source>
        <strain evidence="2">WJC10195</strain>
    </source>
</reference>
<evidence type="ECO:0000313" key="3">
    <source>
        <dbReference type="Proteomes" id="UP001152622"/>
    </source>
</evidence>
<name>A0A9Q1IUX1_SYNKA</name>
<feature type="region of interest" description="Disordered" evidence="1">
    <location>
        <begin position="1"/>
        <end position="25"/>
    </location>
</feature>
<dbReference type="AlphaFoldDB" id="A0A9Q1IUX1"/>
<sequence>MTDSARLNRQRPSAAGEQRDDGGLARRRGVAGVAWHGRAGNSRAQCRRLSGSVFKNTPLLRRLKAGRAHPSSPRGPQGGVLASSPPPPPQGRPSAKREEGRDGTLRFLAF</sequence>
<proteinExistence type="predicted"/>
<feature type="region of interest" description="Disordered" evidence="1">
    <location>
        <begin position="62"/>
        <end position="103"/>
    </location>
</feature>